<evidence type="ECO:0000313" key="1">
    <source>
        <dbReference type="EMBL" id="KAJ7760039.1"/>
    </source>
</evidence>
<gene>
    <name evidence="1" type="ORF">B0H16DRAFT_1313163</name>
</gene>
<feature type="non-terminal residue" evidence="1">
    <location>
        <position position="1"/>
    </location>
</feature>
<proteinExistence type="predicted"/>
<evidence type="ECO:0000313" key="2">
    <source>
        <dbReference type="Proteomes" id="UP001215598"/>
    </source>
</evidence>
<comment type="caution">
    <text evidence="1">The sequence shown here is derived from an EMBL/GenBank/DDBJ whole genome shotgun (WGS) entry which is preliminary data.</text>
</comment>
<sequence>RLEFYSPPYMNVARPSYTGLPAIINYNATFNLSVTHPANTINVTGMWHRASAIRPSWARALPHLWMKPLSPS</sequence>
<reference evidence="1" key="1">
    <citation type="submission" date="2023-03" db="EMBL/GenBank/DDBJ databases">
        <title>Massive genome expansion in bonnet fungi (Mycena s.s.) driven by repeated elements and novel gene families across ecological guilds.</title>
        <authorList>
            <consortium name="Lawrence Berkeley National Laboratory"/>
            <person name="Harder C.B."/>
            <person name="Miyauchi S."/>
            <person name="Viragh M."/>
            <person name="Kuo A."/>
            <person name="Thoen E."/>
            <person name="Andreopoulos B."/>
            <person name="Lu D."/>
            <person name="Skrede I."/>
            <person name="Drula E."/>
            <person name="Henrissat B."/>
            <person name="Morin E."/>
            <person name="Kohler A."/>
            <person name="Barry K."/>
            <person name="LaButti K."/>
            <person name="Morin E."/>
            <person name="Salamov A."/>
            <person name="Lipzen A."/>
            <person name="Mereny Z."/>
            <person name="Hegedus B."/>
            <person name="Baldrian P."/>
            <person name="Stursova M."/>
            <person name="Weitz H."/>
            <person name="Taylor A."/>
            <person name="Grigoriev I.V."/>
            <person name="Nagy L.G."/>
            <person name="Martin F."/>
            <person name="Kauserud H."/>
        </authorList>
    </citation>
    <scope>NUCLEOTIDE SEQUENCE</scope>
    <source>
        <strain evidence="1">CBHHK182m</strain>
    </source>
</reference>
<protein>
    <submittedName>
        <fullName evidence="1">Uncharacterized protein</fullName>
    </submittedName>
</protein>
<keyword evidence="2" id="KW-1185">Reference proteome</keyword>
<dbReference type="EMBL" id="JARKIB010000038">
    <property type="protein sequence ID" value="KAJ7760039.1"/>
    <property type="molecule type" value="Genomic_DNA"/>
</dbReference>
<name>A0AAD7J9N4_9AGAR</name>
<accession>A0AAD7J9N4</accession>
<dbReference type="AlphaFoldDB" id="A0AAD7J9N4"/>
<dbReference type="Proteomes" id="UP001215598">
    <property type="component" value="Unassembled WGS sequence"/>
</dbReference>
<organism evidence="1 2">
    <name type="scientific">Mycena metata</name>
    <dbReference type="NCBI Taxonomy" id="1033252"/>
    <lineage>
        <taxon>Eukaryota</taxon>
        <taxon>Fungi</taxon>
        <taxon>Dikarya</taxon>
        <taxon>Basidiomycota</taxon>
        <taxon>Agaricomycotina</taxon>
        <taxon>Agaricomycetes</taxon>
        <taxon>Agaricomycetidae</taxon>
        <taxon>Agaricales</taxon>
        <taxon>Marasmiineae</taxon>
        <taxon>Mycenaceae</taxon>
        <taxon>Mycena</taxon>
    </lineage>
</organism>